<dbReference type="OrthoDB" id="3550442at2759"/>
<proteinExistence type="predicted"/>
<keyword evidence="2" id="KW-1185">Reference proteome</keyword>
<name>A0A3E2GXP2_SCYLI</name>
<protein>
    <submittedName>
        <fullName evidence="1">Uncharacterized protein</fullName>
    </submittedName>
</protein>
<sequence>MSHWPERHLAVSPICIACHDYIEVNEVVFALLGDASSANCSGFTKAFPFPQLGVGPTSLEEFMPCRYVGCSRCAESPEGFCVHVECFKLFQRACTTPHWLRLLFTSAAWMNPWSRMAPITWVPPSQRMTLDINVFIYGAIKCGIRNVGRLPTEIVEMIRLHSTAGLMWRYMSVLSLAKNLLVSQPQDLVQLPLIDMANWERGGELCTEIRFRSSVMRISVDALGIKKIERFKEHPKKQIKSNGCFAFIIEKEENLCGFIVELKDNFLRLSSLTTMINMRIWDTPCPPVQVESTFLGKRIRHINFEDLSGLTFFYSSSCGGPCEIHAHTSKEPSAIWTFKRLPKELQQGVYWFFVPLTGGERIRLVVTKSLRNPISNILIYTNLGRFSVLGYFRPEMPNIYSIEEEEEPDTLLYEDPDYGNGWTIPMLDVCGSRKLPLHETKIVTYLPPICPLKDHYAAFYSRASLDSVREARVFLFTEDKGFCLGILFEYYDGTQRAVGQCAPGIWPTVRFAEPKWFYYQHIACNSGTCLSAFFTAEPLPHEQTLGLSCDEMSNKVVTFWMGRKESAIVVH</sequence>
<accession>A0A3E2GXP2</accession>
<feature type="non-terminal residue" evidence="1">
    <location>
        <position position="571"/>
    </location>
</feature>
<dbReference type="STRING" id="5539.A0A3E2GXP2"/>
<evidence type="ECO:0000313" key="2">
    <source>
        <dbReference type="Proteomes" id="UP000258309"/>
    </source>
</evidence>
<comment type="caution">
    <text evidence="1">The sequence shown here is derived from an EMBL/GenBank/DDBJ whole genome shotgun (WGS) entry which is preliminary data.</text>
</comment>
<reference evidence="1 2" key="1">
    <citation type="submission" date="2018-05" db="EMBL/GenBank/DDBJ databases">
        <title>Draft genome sequence of Scytalidium lignicola DSM 105466, a ubiquitous saprotrophic fungus.</title>
        <authorList>
            <person name="Buettner E."/>
            <person name="Gebauer A.M."/>
            <person name="Hofrichter M."/>
            <person name="Liers C."/>
            <person name="Kellner H."/>
        </authorList>
    </citation>
    <scope>NUCLEOTIDE SEQUENCE [LARGE SCALE GENOMIC DNA]</scope>
    <source>
        <strain evidence="1 2">DSM 105466</strain>
    </source>
</reference>
<dbReference type="OMA" id="PSCEEGH"/>
<dbReference type="Proteomes" id="UP000258309">
    <property type="component" value="Unassembled WGS sequence"/>
</dbReference>
<dbReference type="EMBL" id="NCSJ02000297">
    <property type="protein sequence ID" value="RFU25896.1"/>
    <property type="molecule type" value="Genomic_DNA"/>
</dbReference>
<evidence type="ECO:0000313" key="1">
    <source>
        <dbReference type="EMBL" id="RFU25896.1"/>
    </source>
</evidence>
<dbReference type="AlphaFoldDB" id="A0A3E2GXP2"/>
<gene>
    <name evidence="1" type="ORF">B7463_g10443</name>
</gene>
<feature type="non-terminal residue" evidence="1">
    <location>
        <position position="1"/>
    </location>
</feature>
<organism evidence="1 2">
    <name type="scientific">Scytalidium lignicola</name>
    <name type="common">Hyphomycete</name>
    <dbReference type="NCBI Taxonomy" id="5539"/>
    <lineage>
        <taxon>Eukaryota</taxon>
        <taxon>Fungi</taxon>
        <taxon>Dikarya</taxon>
        <taxon>Ascomycota</taxon>
        <taxon>Pezizomycotina</taxon>
        <taxon>Leotiomycetes</taxon>
        <taxon>Leotiomycetes incertae sedis</taxon>
        <taxon>Scytalidium</taxon>
    </lineage>
</organism>